<dbReference type="AlphaFoldDB" id="A0A1I5JFT7"/>
<feature type="compositionally biased region" description="Polar residues" evidence="1">
    <location>
        <begin position="26"/>
        <end position="39"/>
    </location>
</feature>
<organism evidence="2 3">
    <name type="scientific">Ectopseudomonas composti</name>
    <dbReference type="NCBI Taxonomy" id="658457"/>
    <lineage>
        <taxon>Bacteria</taxon>
        <taxon>Pseudomonadati</taxon>
        <taxon>Pseudomonadota</taxon>
        <taxon>Gammaproteobacteria</taxon>
        <taxon>Pseudomonadales</taxon>
        <taxon>Pseudomonadaceae</taxon>
        <taxon>Ectopseudomonas</taxon>
    </lineage>
</organism>
<dbReference type="EMBL" id="FOWP01000001">
    <property type="protein sequence ID" value="SFO71698.1"/>
    <property type="molecule type" value="Genomic_DNA"/>
</dbReference>
<gene>
    <name evidence="2" type="ORF">SAMN05216601_101354</name>
</gene>
<reference evidence="2 3" key="1">
    <citation type="submission" date="2016-10" db="EMBL/GenBank/DDBJ databases">
        <authorList>
            <person name="de Groot N.N."/>
        </authorList>
    </citation>
    <scope>NUCLEOTIDE SEQUENCE [LARGE SCALE GENOMIC DNA]</scope>
    <source>
        <strain evidence="2 3">CCUG 59231</strain>
    </source>
</reference>
<sequence>MRTAVIPQQRILLGAHSAPYDHNTRNRLPTGSNPGNAPANTCKGNGCLRGYSPQGAPCAPP</sequence>
<accession>A0A1I5JFT7</accession>
<feature type="region of interest" description="Disordered" evidence="1">
    <location>
        <begin position="16"/>
        <end position="39"/>
    </location>
</feature>
<protein>
    <submittedName>
        <fullName evidence="2">Uncharacterized protein</fullName>
    </submittedName>
</protein>
<name>A0A1I5JFT7_9GAMM</name>
<evidence type="ECO:0000313" key="2">
    <source>
        <dbReference type="EMBL" id="SFO71698.1"/>
    </source>
</evidence>
<evidence type="ECO:0000256" key="1">
    <source>
        <dbReference type="SAM" id="MobiDB-lite"/>
    </source>
</evidence>
<dbReference type="Proteomes" id="UP000182400">
    <property type="component" value="Unassembled WGS sequence"/>
</dbReference>
<proteinExistence type="predicted"/>
<evidence type="ECO:0000313" key="3">
    <source>
        <dbReference type="Proteomes" id="UP000182400"/>
    </source>
</evidence>